<dbReference type="KEGG" id="nta:107796402"/>
<accession>A0A1S4ADV4</accession>
<organism evidence="2">
    <name type="scientific">Nicotiana tabacum</name>
    <name type="common">Common tobacco</name>
    <dbReference type="NCBI Taxonomy" id="4097"/>
    <lineage>
        <taxon>Eukaryota</taxon>
        <taxon>Viridiplantae</taxon>
        <taxon>Streptophyta</taxon>
        <taxon>Embryophyta</taxon>
        <taxon>Tracheophyta</taxon>
        <taxon>Spermatophyta</taxon>
        <taxon>Magnoliopsida</taxon>
        <taxon>eudicotyledons</taxon>
        <taxon>Gunneridae</taxon>
        <taxon>Pentapetalae</taxon>
        <taxon>asterids</taxon>
        <taxon>lamiids</taxon>
        <taxon>Solanales</taxon>
        <taxon>Solanaceae</taxon>
        <taxon>Nicotianoideae</taxon>
        <taxon>Nicotianeae</taxon>
        <taxon>Nicotiana</taxon>
    </lineage>
</organism>
<dbReference type="PaxDb" id="4097-A0A1S4ADV4"/>
<dbReference type="PANTHER" id="PTHR31672:SF13">
    <property type="entry name" value="F-BOX PROTEIN CPR30-LIKE"/>
    <property type="match status" value="1"/>
</dbReference>
<reference evidence="2 3" key="1">
    <citation type="submission" date="2025-04" db="UniProtKB">
        <authorList>
            <consortium name="RefSeq"/>
        </authorList>
    </citation>
    <scope>IDENTIFICATION</scope>
</reference>
<feature type="domain" description="F-box associated beta-propeller type 1" evidence="1">
    <location>
        <begin position="29"/>
        <end position="263"/>
    </location>
</feature>
<dbReference type="RefSeq" id="XP_016474643.1">
    <property type="nucleotide sequence ID" value="XM_016619157.1"/>
</dbReference>
<dbReference type="OMA" id="NPATIEC"/>
<dbReference type="InterPro" id="IPR050796">
    <property type="entry name" value="SCF_F-box_component"/>
</dbReference>
<proteinExistence type="predicted"/>
<dbReference type="AlphaFoldDB" id="A0A1S4ADV4"/>
<dbReference type="PANTHER" id="PTHR31672">
    <property type="entry name" value="BNACNNG10540D PROTEIN"/>
    <property type="match status" value="1"/>
</dbReference>
<dbReference type="OrthoDB" id="1277310at2759"/>
<dbReference type="InterPro" id="IPR017451">
    <property type="entry name" value="F-box-assoc_interact_dom"/>
</dbReference>
<dbReference type="NCBIfam" id="TIGR01640">
    <property type="entry name" value="F_box_assoc_1"/>
    <property type="match status" value="1"/>
</dbReference>
<evidence type="ECO:0000259" key="1">
    <source>
        <dbReference type="Pfam" id="PF07734"/>
    </source>
</evidence>
<dbReference type="InterPro" id="IPR006527">
    <property type="entry name" value="F-box-assoc_dom_typ1"/>
</dbReference>
<dbReference type="Pfam" id="PF07734">
    <property type="entry name" value="FBA_1"/>
    <property type="match status" value="1"/>
</dbReference>
<evidence type="ECO:0000313" key="2">
    <source>
        <dbReference type="RefSeq" id="XP_016474643.1"/>
    </source>
</evidence>
<protein>
    <recommendedName>
        <fullName evidence="1">F-box associated beta-propeller type 1 domain-containing protein</fullName>
    </recommendedName>
</protein>
<sequence>MYAGCVPTHQRLYHCEGVTDSRSISGPVDGLFVLEKGHYLENVRFAWWNPATIECRLIPKFNFELLNSFDDHSPVGLGLDLVNQDYKLLWMRVFYDDEKSDVYPKVFTAVYSLNNDSWKLIEPDLPHDTHLCVSLNCTYLNGLYYWMSLSKENVYGICTFDFATELFGETEPPPIPNDHWATLMLRGGSLAAISCTDVAQPQTLCYDIWARIRENHWIKVFTVNPLITWHWPLGVWEYDKFIYELTETNRMVFYDHTAKQVTNLGFDHFQILSSGFCWSYYYQESLVPVKRKNPTQYDNAEYFFTIYR</sequence>
<name>A0A1S4ADV4_TOBAC</name>
<evidence type="ECO:0000313" key="3">
    <source>
        <dbReference type="RefSeq" id="XP_016474645.1"/>
    </source>
</evidence>
<gene>
    <name evidence="2 3" type="primary">LOC107796402</name>
</gene>
<dbReference type="RefSeq" id="XP_016474645.1">
    <property type="nucleotide sequence ID" value="XM_016619159.1"/>
</dbReference>